<dbReference type="PANTHER" id="PTHR31900">
    <property type="entry name" value="F-BOX/RNI SUPERFAMILY PROTEIN-RELATED"/>
    <property type="match status" value="1"/>
</dbReference>
<feature type="non-terminal residue" evidence="2">
    <location>
        <position position="1"/>
    </location>
</feature>
<proteinExistence type="predicted"/>
<evidence type="ECO:0000313" key="3">
    <source>
        <dbReference type="Proteomes" id="UP000265520"/>
    </source>
</evidence>
<gene>
    <name evidence="2" type="ORF">A2U01_0005679</name>
</gene>
<accession>A0A392MBG3</accession>
<name>A0A392MBG3_9FABA</name>
<sequence length="211" mass="24794">ESLTCNEWKSFCLTNLTRADIDCFHGHLTLKVVHNVPSMRFEIDQDYSYNDFFIPTFHNLTQLELLSLNYSWRFLRQVLNHCPMLQKLKINEADVAEETWNRKDDKENWVDPDVVPQCLSLHLRTCDLVNFLGLQGELLLAKYILKNAKVLQTMRIWNWGQPNIKKLLSTCPRASATCRLTLYHFQCKLLLLYPSCHFISFYHAIAPRQSS</sequence>
<evidence type="ECO:0000259" key="1">
    <source>
        <dbReference type="SMART" id="SM00579"/>
    </source>
</evidence>
<dbReference type="SMART" id="SM00579">
    <property type="entry name" value="FBD"/>
    <property type="match status" value="1"/>
</dbReference>
<dbReference type="PANTHER" id="PTHR31900:SF34">
    <property type="entry name" value="EMB|CAB62440.1-RELATED"/>
    <property type="match status" value="1"/>
</dbReference>
<organism evidence="2 3">
    <name type="scientific">Trifolium medium</name>
    <dbReference type="NCBI Taxonomy" id="97028"/>
    <lineage>
        <taxon>Eukaryota</taxon>
        <taxon>Viridiplantae</taxon>
        <taxon>Streptophyta</taxon>
        <taxon>Embryophyta</taxon>
        <taxon>Tracheophyta</taxon>
        <taxon>Spermatophyta</taxon>
        <taxon>Magnoliopsida</taxon>
        <taxon>eudicotyledons</taxon>
        <taxon>Gunneridae</taxon>
        <taxon>Pentapetalae</taxon>
        <taxon>rosids</taxon>
        <taxon>fabids</taxon>
        <taxon>Fabales</taxon>
        <taxon>Fabaceae</taxon>
        <taxon>Papilionoideae</taxon>
        <taxon>50 kb inversion clade</taxon>
        <taxon>NPAAA clade</taxon>
        <taxon>Hologalegina</taxon>
        <taxon>IRL clade</taxon>
        <taxon>Trifolieae</taxon>
        <taxon>Trifolium</taxon>
    </lineage>
</organism>
<protein>
    <submittedName>
        <fullName evidence="2">F-box/RNI/FBD-like domain protein</fullName>
    </submittedName>
</protein>
<dbReference type="EMBL" id="LXQA010007471">
    <property type="protein sequence ID" value="MCH84842.1"/>
    <property type="molecule type" value="Genomic_DNA"/>
</dbReference>
<dbReference type="InterPro" id="IPR050232">
    <property type="entry name" value="FBL13/AtMIF1-like"/>
</dbReference>
<dbReference type="InterPro" id="IPR006566">
    <property type="entry name" value="FBD"/>
</dbReference>
<keyword evidence="3" id="KW-1185">Reference proteome</keyword>
<dbReference type="Pfam" id="PF08387">
    <property type="entry name" value="FBD"/>
    <property type="match status" value="1"/>
</dbReference>
<dbReference type="AlphaFoldDB" id="A0A392MBG3"/>
<feature type="domain" description="FBD" evidence="1">
    <location>
        <begin position="117"/>
        <end position="183"/>
    </location>
</feature>
<dbReference type="Proteomes" id="UP000265520">
    <property type="component" value="Unassembled WGS sequence"/>
</dbReference>
<evidence type="ECO:0000313" key="2">
    <source>
        <dbReference type="EMBL" id="MCH84842.1"/>
    </source>
</evidence>
<comment type="caution">
    <text evidence="2">The sequence shown here is derived from an EMBL/GenBank/DDBJ whole genome shotgun (WGS) entry which is preliminary data.</text>
</comment>
<reference evidence="2 3" key="1">
    <citation type="journal article" date="2018" name="Front. Plant Sci.">
        <title>Red Clover (Trifolium pratense) and Zigzag Clover (T. medium) - A Picture of Genomic Similarities and Differences.</title>
        <authorList>
            <person name="Dluhosova J."/>
            <person name="Istvanek J."/>
            <person name="Nedelnik J."/>
            <person name="Repkova J."/>
        </authorList>
    </citation>
    <scope>NUCLEOTIDE SEQUENCE [LARGE SCALE GENOMIC DNA]</scope>
    <source>
        <strain evidence="3">cv. 10/8</strain>
        <tissue evidence="2">Leaf</tissue>
    </source>
</reference>